<evidence type="ECO:0000313" key="3">
    <source>
        <dbReference type="Proteomes" id="UP000289323"/>
    </source>
</evidence>
<dbReference type="AlphaFoldDB" id="A0A3S4D0Q8"/>
<dbReference type="Proteomes" id="UP000289323">
    <property type="component" value="Unassembled WGS sequence"/>
</dbReference>
<proteinExistence type="predicted"/>
<accession>A0A3S4D0Q8</accession>
<organism evidence="2 3">
    <name type="scientific">Thermothielavioides terrestris</name>
    <dbReference type="NCBI Taxonomy" id="2587410"/>
    <lineage>
        <taxon>Eukaryota</taxon>
        <taxon>Fungi</taxon>
        <taxon>Dikarya</taxon>
        <taxon>Ascomycota</taxon>
        <taxon>Pezizomycotina</taxon>
        <taxon>Sordariomycetes</taxon>
        <taxon>Sordariomycetidae</taxon>
        <taxon>Sordariales</taxon>
        <taxon>Chaetomiaceae</taxon>
        <taxon>Thermothielavioides</taxon>
    </lineage>
</organism>
<gene>
    <name evidence="2" type="ORF">TT172_LOCUS1704</name>
</gene>
<name>A0A3S4D0Q8_9PEZI</name>
<sequence>MTTPKSAAAKHASPAGRKPRKNPAALTRETACASTGPSASRKASSSASVVRAAAGGAYAATCAARAAA</sequence>
<dbReference type="EMBL" id="OUUZ01000001">
    <property type="protein sequence ID" value="SPQ19285.1"/>
    <property type="molecule type" value="Genomic_DNA"/>
</dbReference>
<evidence type="ECO:0000256" key="1">
    <source>
        <dbReference type="SAM" id="MobiDB-lite"/>
    </source>
</evidence>
<feature type="compositionally biased region" description="Low complexity" evidence="1">
    <location>
        <begin position="1"/>
        <end position="15"/>
    </location>
</feature>
<feature type="region of interest" description="Disordered" evidence="1">
    <location>
        <begin position="1"/>
        <end position="47"/>
    </location>
</feature>
<reference evidence="2 3" key="1">
    <citation type="submission" date="2018-04" db="EMBL/GenBank/DDBJ databases">
        <authorList>
            <person name="Huttner S."/>
            <person name="Dainat J."/>
        </authorList>
    </citation>
    <scope>NUCLEOTIDE SEQUENCE [LARGE SCALE GENOMIC DNA]</scope>
</reference>
<evidence type="ECO:0000313" key="2">
    <source>
        <dbReference type="EMBL" id="SPQ19285.1"/>
    </source>
</evidence>
<feature type="compositionally biased region" description="Low complexity" evidence="1">
    <location>
        <begin position="38"/>
        <end position="47"/>
    </location>
</feature>
<protein>
    <submittedName>
        <fullName evidence="2">83776e01-c6e6-4b46-a7cf-fd9df688aa73</fullName>
    </submittedName>
</protein>